<dbReference type="Proteomes" id="UP000215896">
    <property type="component" value="Unassembled WGS sequence"/>
</dbReference>
<sequence>MPAAATLTVAADPADHRPSRLHEPDRIWTETNCYTDLWIEVLHALGHDPVPALVPSWSAGFDGDQWTFLKPSAEELRTLYGLEVAELTVWRSVLEHVQIALDSGELLTIEVDSWWLPDTAATDYRTAHVKTTIVPVDVDAERRELSYLHNAGLHRLDGEDFEGIFGPDAFALPPYMEFIRRRDPVPEAADRQRALAELAARQLAVAQPDAVAALGAGIRRELPRLADRGMDHFHRWSFVTLRQCGAGAELAADVADTLIASGQLAPVPAPELLRELAQQAKSLQFSVARAARGRSVSIDEPLQAMDRLWRTALAQLRDAWALG</sequence>
<dbReference type="AlphaFoldDB" id="A0A255FYC8"/>
<organism evidence="1 2">
    <name type="scientific">Enemella evansiae</name>
    <dbReference type="NCBI Taxonomy" id="2016499"/>
    <lineage>
        <taxon>Bacteria</taxon>
        <taxon>Bacillati</taxon>
        <taxon>Actinomycetota</taxon>
        <taxon>Actinomycetes</taxon>
        <taxon>Propionibacteriales</taxon>
        <taxon>Propionibacteriaceae</taxon>
        <taxon>Enemella</taxon>
    </lineage>
</organism>
<dbReference type="Pfam" id="PF08893">
    <property type="entry name" value="DUF1839"/>
    <property type="match status" value="1"/>
</dbReference>
<comment type="caution">
    <text evidence="1">The sequence shown here is derived from an EMBL/GenBank/DDBJ whole genome shotgun (WGS) entry which is preliminary data.</text>
</comment>
<evidence type="ECO:0000313" key="1">
    <source>
        <dbReference type="EMBL" id="OYO08687.1"/>
    </source>
</evidence>
<keyword evidence="2" id="KW-1185">Reference proteome</keyword>
<gene>
    <name evidence="1" type="ORF">CGZ94_19425</name>
</gene>
<dbReference type="InterPro" id="IPR014989">
    <property type="entry name" value="DUF1839"/>
</dbReference>
<protein>
    <recommendedName>
        <fullName evidence="3">DUF1839 family protein</fullName>
    </recommendedName>
</protein>
<evidence type="ECO:0008006" key="3">
    <source>
        <dbReference type="Google" id="ProtNLM"/>
    </source>
</evidence>
<reference evidence="1 2" key="1">
    <citation type="submission" date="2017-07" db="EMBL/GenBank/DDBJ databases">
        <title>Draft whole genome sequences of clinical Proprionibacteriaceae strains.</title>
        <authorList>
            <person name="Bernier A.-M."/>
            <person name="Bernard K."/>
            <person name="Domingo M.-C."/>
        </authorList>
    </citation>
    <scope>NUCLEOTIDE SEQUENCE [LARGE SCALE GENOMIC DNA]</scope>
    <source>
        <strain evidence="1 2">NML 030167</strain>
    </source>
</reference>
<name>A0A255FYC8_9ACTN</name>
<evidence type="ECO:0000313" key="2">
    <source>
        <dbReference type="Proteomes" id="UP000215896"/>
    </source>
</evidence>
<accession>A0A255FYC8</accession>
<proteinExistence type="predicted"/>
<dbReference type="RefSeq" id="WP_094355833.1">
    <property type="nucleotide sequence ID" value="NZ_NMVK01000004.1"/>
</dbReference>
<dbReference type="OrthoDB" id="4371620at2"/>
<dbReference type="EMBL" id="NMVO01000018">
    <property type="protein sequence ID" value="OYO08687.1"/>
    <property type="molecule type" value="Genomic_DNA"/>
</dbReference>